<evidence type="ECO:0000313" key="1">
    <source>
        <dbReference type="EMBL" id="CAG9319540.1"/>
    </source>
</evidence>
<dbReference type="EMBL" id="CAJZBQ010000023">
    <property type="protein sequence ID" value="CAG9319540.1"/>
    <property type="molecule type" value="Genomic_DNA"/>
</dbReference>
<sequence length="447" mass="52898">MFNETQIRTPSPTFMLSHPNPASSKAWHGSSYSFSSTAVNFRSFSPEKDCHISLHRKNLDFQLTSIKKRLKKQKEALHSVQNSIKRKEEWTAIMIENLQKHNEQNLLYEKSAIIIQKHARRFLIKQKIDPIIMIKRQNDASYNLSDMKIHADVCLFHLGEKTENSAIKIQKAYRKHVIRKKLRIFQICFDLYCQDKKEQSLRFLRKSFRVIIAKLRVKSLIFEKFKKQKLKEIRENLAIFSIKSYWKHRKFTYKIMKDKISKYKQKKIAMQNKEMYQKFLLSLAKEKIKDPNSPTSPRRILGSDRYEEYDEESTINQDDLLNKDSEDVFKEARRIQALLEKKIKEKIALGKLSYSVKPLKVSDVKSKTKENQLRNIFERTFNKKRNNYRSSTASSNARGRILPREHTPKMRTTLMTPVPRLGHRHAGSEILPPIQTPPLMYTSYIYP</sequence>
<accession>A0AAU9J2E8</accession>
<dbReference type="SMART" id="SM00015">
    <property type="entry name" value="IQ"/>
    <property type="match status" value="2"/>
</dbReference>
<proteinExistence type="predicted"/>
<name>A0AAU9J2E8_9CILI</name>
<organism evidence="1 2">
    <name type="scientific">Blepharisma stoltei</name>
    <dbReference type="NCBI Taxonomy" id="1481888"/>
    <lineage>
        <taxon>Eukaryota</taxon>
        <taxon>Sar</taxon>
        <taxon>Alveolata</taxon>
        <taxon>Ciliophora</taxon>
        <taxon>Postciliodesmatophora</taxon>
        <taxon>Heterotrichea</taxon>
        <taxon>Heterotrichida</taxon>
        <taxon>Blepharismidae</taxon>
        <taxon>Blepharisma</taxon>
    </lineage>
</organism>
<keyword evidence="2" id="KW-1185">Reference proteome</keyword>
<dbReference type="Gene3D" id="1.20.5.190">
    <property type="match status" value="1"/>
</dbReference>
<protein>
    <recommendedName>
        <fullName evidence="3">Spermatogenesis-associated protein 17</fullName>
    </recommendedName>
</protein>
<dbReference type="AlphaFoldDB" id="A0AAU9J2E8"/>
<reference evidence="1" key="1">
    <citation type="submission" date="2021-09" db="EMBL/GenBank/DDBJ databases">
        <authorList>
            <consortium name="AG Swart"/>
            <person name="Singh M."/>
            <person name="Singh A."/>
            <person name="Seah K."/>
            <person name="Emmerich C."/>
        </authorList>
    </citation>
    <scope>NUCLEOTIDE SEQUENCE</scope>
    <source>
        <strain evidence="1">ATCC30299</strain>
    </source>
</reference>
<dbReference type="Pfam" id="PF00612">
    <property type="entry name" value="IQ"/>
    <property type="match status" value="2"/>
</dbReference>
<gene>
    <name evidence="1" type="ORF">BSTOLATCC_MIC24091</name>
</gene>
<evidence type="ECO:0000313" key="2">
    <source>
        <dbReference type="Proteomes" id="UP001162131"/>
    </source>
</evidence>
<dbReference type="PROSITE" id="PS50096">
    <property type="entry name" value="IQ"/>
    <property type="match status" value="1"/>
</dbReference>
<dbReference type="Proteomes" id="UP001162131">
    <property type="component" value="Unassembled WGS sequence"/>
</dbReference>
<comment type="caution">
    <text evidence="1">The sequence shown here is derived from an EMBL/GenBank/DDBJ whole genome shotgun (WGS) entry which is preliminary data.</text>
</comment>
<dbReference type="InterPro" id="IPR000048">
    <property type="entry name" value="IQ_motif_EF-hand-BS"/>
</dbReference>
<evidence type="ECO:0008006" key="3">
    <source>
        <dbReference type="Google" id="ProtNLM"/>
    </source>
</evidence>